<dbReference type="Proteomes" id="UP000198707">
    <property type="component" value="Unassembled WGS sequence"/>
</dbReference>
<keyword evidence="6 7" id="KW-0472">Membrane</keyword>
<evidence type="ECO:0000256" key="7">
    <source>
        <dbReference type="SAM" id="Phobius"/>
    </source>
</evidence>
<reference evidence="9" key="1">
    <citation type="submission" date="2016-10" db="EMBL/GenBank/DDBJ databases">
        <authorList>
            <person name="Varghese N."/>
            <person name="Submissions S."/>
        </authorList>
    </citation>
    <scope>NUCLEOTIDE SEQUENCE [LARGE SCALE GENOMIC DNA]</scope>
    <source>
        <strain evidence="9">CGMCC 4.7038</strain>
    </source>
</reference>
<dbReference type="PANTHER" id="PTHR30250:SF10">
    <property type="entry name" value="LIPOPOLYSACCHARIDE BIOSYNTHESIS PROTEIN WZXC"/>
    <property type="match status" value="1"/>
</dbReference>
<feature type="transmembrane region" description="Helical" evidence="7">
    <location>
        <begin position="320"/>
        <end position="349"/>
    </location>
</feature>
<feature type="transmembrane region" description="Helical" evidence="7">
    <location>
        <begin position="234"/>
        <end position="253"/>
    </location>
</feature>
<proteinExistence type="inferred from homology"/>
<sequence>MPVPEGIGAKVKKALAWSLLNNLLIRLGNFAIGIMIARIVAPEEFGAFAVAITVQAILIALAEMGLSSDLVRNGRIRERAGTATIVALAVSGLLTMCMILTAGPVSASMGAVEARPVLQVMSMTLLISGLSVVPYARLQRDFRQRAMLAIDGISLVVGLLVTVGFVWLGLGAMALALSRVIAQAVVCVMQYGLTRMRPTLAFEPAVARAMLGFGTPIALANVLSWLVMNAGHLVVGRLSGALMLGFYVLAFNISSWPMSALGQAIRAVALPGFSHLGKGHDRSRVLANAVALTWAVSLLIGVLLAVLATGVVSVVYGDRWMAASTALAGLALFGALRIVFDVFATYLIAEGATRSVLVLQVLWLVALLPALAVGVSRHGLAGAGWAQTVVSLIVLLPAYLVALRRAGVLWEPMLSGLTVPLLGAVPAALVGWYVYGVLPEPIVALPAAGFGATATYLLVLGLWLRRKFGALDRRRSGPVPEPAQAQGGARQETATVVLTEPMQTVRERA</sequence>
<keyword evidence="3" id="KW-1003">Cell membrane</keyword>
<feature type="transmembrane region" description="Helical" evidence="7">
    <location>
        <begin position="414"/>
        <end position="435"/>
    </location>
</feature>
<dbReference type="GO" id="GO:0005886">
    <property type="term" value="C:plasma membrane"/>
    <property type="evidence" value="ECO:0007669"/>
    <property type="project" value="UniProtKB-SubCell"/>
</dbReference>
<dbReference type="Pfam" id="PF13440">
    <property type="entry name" value="Polysacc_synt_3"/>
    <property type="match status" value="1"/>
</dbReference>
<evidence type="ECO:0000256" key="1">
    <source>
        <dbReference type="ARBA" id="ARBA00004651"/>
    </source>
</evidence>
<name>A0A1H6T1I8_9ACTN</name>
<evidence type="ECO:0000256" key="2">
    <source>
        <dbReference type="ARBA" id="ARBA00007430"/>
    </source>
</evidence>
<feature type="transmembrane region" description="Helical" evidence="7">
    <location>
        <begin position="83"/>
        <end position="105"/>
    </location>
</feature>
<comment type="subcellular location">
    <subcellularLocation>
        <location evidence="1">Cell membrane</location>
        <topology evidence="1">Multi-pass membrane protein</topology>
    </subcellularLocation>
</comment>
<feature type="transmembrane region" description="Helical" evidence="7">
    <location>
        <begin position="382"/>
        <end position="402"/>
    </location>
</feature>
<feature type="transmembrane region" description="Helical" evidence="7">
    <location>
        <begin position="441"/>
        <end position="464"/>
    </location>
</feature>
<feature type="transmembrane region" description="Helical" evidence="7">
    <location>
        <begin position="45"/>
        <end position="62"/>
    </location>
</feature>
<evidence type="ECO:0000256" key="6">
    <source>
        <dbReference type="ARBA" id="ARBA00023136"/>
    </source>
</evidence>
<gene>
    <name evidence="8" type="ORF">SAMN05443287_101947</name>
</gene>
<keyword evidence="9" id="KW-1185">Reference proteome</keyword>
<feature type="transmembrane region" description="Helical" evidence="7">
    <location>
        <begin position="285"/>
        <end position="308"/>
    </location>
</feature>
<feature type="transmembrane region" description="Helical" evidence="7">
    <location>
        <begin position="19"/>
        <end position="39"/>
    </location>
</feature>
<evidence type="ECO:0000256" key="4">
    <source>
        <dbReference type="ARBA" id="ARBA00022692"/>
    </source>
</evidence>
<dbReference type="EMBL" id="FNYV01000001">
    <property type="protein sequence ID" value="SEI73921.1"/>
    <property type="molecule type" value="Genomic_DNA"/>
</dbReference>
<feature type="transmembrane region" description="Helical" evidence="7">
    <location>
        <begin position="117"/>
        <end position="136"/>
    </location>
</feature>
<accession>A0A1H6T1I8</accession>
<dbReference type="PANTHER" id="PTHR30250">
    <property type="entry name" value="PST FAMILY PREDICTED COLANIC ACID TRANSPORTER"/>
    <property type="match status" value="1"/>
</dbReference>
<organism evidence="8 9">
    <name type="scientific">Micromonospora phaseoli</name>
    <dbReference type="NCBI Taxonomy" id="1144548"/>
    <lineage>
        <taxon>Bacteria</taxon>
        <taxon>Bacillati</taxon>
        <taxon>Actinomycetota</taxon>
        <taxon>Actinomycetes</taxon>
        <taxon>Micromonosporales</taxon>
        <taxon>Micromonosporaceae</taxon>
        <taxon>Micromonospora</taxon>
    </lineage>
</organism>
<feature type="transmembrane region" description="Helical" evidence="7">
    <location>
        <begin position="356"/>
        <end position="376"/>
    </location>
</feature>
<dbReference type="AlphaFoldDB" id="A0A1H6T1I8"/>
<feature type="transmembrane region" description="Helical" evidence="7">
    <location>
        <begin position="205"/>
        <end position="228"/>
    </location>
</feature>
<keyword evidence="5 7" id="KW-1133">Transmembrane helix</keyword>
<dbReference type="InterPro" id="IPR050833">
    <property type="entry name" value="Poly_Biosynth_Transport"/>
</dbReference>
<evidence type="ECO:0000256" key="3">
    <source>
        <dbReference type="ARBA" id="ARBA00022475"/>
    </source>
</evidence>
<dbReference type="STRING" id="1144548.SAMN05443287_101947"/>
<protein>
    <submittedName>
        <fullName evidence="8">Polysaccharide transporter, PST family</fullName>
    </submittedName>
</protein>
<feature type="transmembrane region" description="Helical" evidence="7">
    <location>
        <begin position="174"/>
        <end position="193"/>
    </location>
</feature>
<evidence type="ECO:0000313" key="8">
    <source>
        <dbReference type="EMBL" id="SEI73921.1"/>
    </source>
</evidence>
<evidence type="ECO:0000256" key="5">
    <source>
        <dbReference type="ARBA" id="ARBA00022989"/>
    </source>
</evidence>
<evidence type="ECO:0000313" key="9">
    <source>
        <dbReference type="Proteomes" id="UP000198707"/>
    </source>
</evidence>
<feature type="transmembrane region" description="Helical" evidence="7">
    <location>
        <begin position="148"/>
        <end position="168"/>
    </location>
</feature>
<comment type="similarity">
    <text evidence="2">Belongs to the polysaccharide synthase family.</text>
</comment>
<keyword evidence="4 7" id="KW-0812">Transmembrane</keyword>